<dbReference type="AlphaFoldDB" id="A0A371PMU3"/>
<keyword evidence="1" id="KW-0472">Membrane</keyword>
<feature type="transmembrane region" description="Helical" evidence="1">
    <location>
        <begin position="6"/>
        <end position="23"/>
    </location>
</feature>
<proteinExistence type="predicted"/>
<evidence type="ECO:0000313" key="3">
    <source>
        <dbReference type="Proteomes" id="UP000261905"/>
    </source>
</evidence>
<reference evidence="2 3" key="1">
    <citation type="submission" date="2018-08" db="EMBL/GenBank/DDBJ databases">
        <title>Paenibacillus sp. M4BSY-1, whole genome shotgun sequence.</title>
        <authorList>
            <person name="Tuo L."/>
        </authorList>
    </citation>
    <scope>NUCLEOTIDE SEQUENCE [LARGE SCALE GENOMIC DNA]</scope>
    <source>
        <strain evidence="2 3">M4BSY-1</strain>
    </source>
</reference>
<name>A0A371PMU3_9BACL</name>
<comment type="caution">
    <text evidence="2">The sequence shown here is derived from an EMBL/GenBank/DDBJ whole genome shotgun (WGS) entry which is preliminary data.</text>
</comment>
<feature type="transmembrane region" description="Helical" evidence="1">
    <location>
        <begin position="53"/>
        <end position="74"/>
    </location>
</feature>
<organism evidence="2 3">
    <name type="scientific">Paenibacillus paeoniae</name>
    <dbReference type="NCBI Taxonomy" id="2292705"/>
    <lineage>
        <taxon>Bacteria</taxon>
        <taxon>Bacillati</taxon>
        <taxon>Bacillota</taxon>
        <taxon>Bacilli</taxon>
        <taxon>Bacillales</taxon>
        <taxon>Paenibacillaceae</taxon>
        <taxon>Paenibacillus</taxon>
    </lineage>
</organism>
<evidence type="ECO:0000256" key="1">
    <source>
        <dbReference type="SAM" id="Phobius"/>
    </source>
</evidence>
<keyword evidence="1" id="KW-0812">Transmembrane</keyword>
<keyword evidence="1" id="KW-1133">Transmembrane helix</keyword>
<dbReference type="EMBL" id="QUBQ01000001">
    <property type="protein sequence ID" value="REK77522.1"/>
    <property type="molecule type" value="Genomic_DNA"/>
</dbReference>
<sequence>MRYTVTIIATLIAVAICAFNYTGYDPHNMVFFMLSIPAWFTDFFVDIHEVSVLLMYALTIISWAVIGYITDVLIARDRRRSRSAA</sequence>
<accession>A0A371PMU3</accession>
<dbReference type="OrthoDB" id="2622240at2"/>
<protein>
    <submittedName>
        <fullName evidence="2">Uncharacterized protein</fullName>
    </submittedName>
</protein>
<keyword evidence="3" id="KW-1185">Reference proteome</keyword>
<gene>
    <name evidence="2" type="ORF">DX130_11160</name>
</gene>
<dbReference type="Proteomes" id="UP000261905">
    <property type="component" value="Unassembled WGS sequence"/>
</dbReference>
<evidence type="ECO:0000313" key="2">
    <source>
        <dbReference type="EMBL" id="REK77522.1"/>
    </source>
</evidence>
<dbReference type="RefSeq" id="WP_116045175.1">
    <property type="nucleotide sequence ID" value="NZ_QUBQ01000001.1"/>
</dbReference>